<dbReference type="SUPFAM" id="SSF46689">
    <property type="entry name" value="Homeodomain-like"/>
    <property type="match status" value="1"/>
</dbReference>
<dbReference type="Pfam" id="PF08281">
    <property type="entry name" value="Sigma70_r4_2"/>
    <property type="match status" value="1"/>
</dbReference>
<accession>A0A2S4PPX2</accession>
<evidence type="ECO:0000313" key="2">
    <source>
        <dbReference type="EMBL" id="POS84077.1"/>
    </source>
</evidence>
<dbReference type="Proteomes" id="UP000237438">
    <property type="component" value="Unassembled WGS sequence"/>
</dbReference>
<evidence type="ECO:0000259" key="1">
    <source>
        <dbReference type="Pfam" id="PF08281"/>
    </source>
</evidence>
<dbReference type="AlphaFoldDB" id="A0A2S4PPX2"/>
<dbReference type="GO" id="GO:0003677">
    <property type="term" value="F:DNA binding"/>
    <property type="evidence" value="ECO:0007669"/>
    <property type="project" value="InterPro"/>
</dbReference>
<name>A0A2S4PPX2_9PEZI</name>
<dbReference type="InterPro" id="IPR013249">
    <property type="entry name" value="RNA_pol_sigma70_r4_t2"/>
</dbReference>
<organism evidence="2 3">
    <name type="scientific">Erysiphe pulchra</name>
    <dbReference type="NCBI Taxonomy" id="225359"/>
    <lineage>
        <taxon>Eukaryota</taxon>
        <taxon>Fungi</taxon>
        <taxon>Dikarya</taxon>
        <taxon>Ascomycota</taxon>
        <taxon>Pezizomycotina</taxon>
        <taxon>Leotiomycetes</taxon>
        <taxon>Erysiphales</taxon>
        <taxon>Erysiphaceae</taxon>
        <taxon>Erysiphe</taxon>
    </lineage>
</organism>
<sequence length="84" mass="9356">MNSSQISPSTPQKKQLPRDQSLLIYGLRDAGKSHDEIASQLKISLRQVGHALRRGKVTPKERNGRSPILSSEDVDEIENFVKSS</sequence>
<dbReference type="OrthoDB" id="3695406at2759"/>
<dbReference type="EMBL" id="PEDP01001190">
    <property type="protein sequence ID" value="POS84077.1"/>
    <property type="molecule type" value="Genomic_DNA"/>
</dbReference>
<reference evidence="2 3" key="1">
    <citation type="submission" date="2017-10" db="EMBL/GenBank/DDBJ databases">
        <title>Development of genomic resources for the powdery mildew, Erysiphe pulchra.</title>
        <authorList>
            <person name="Wadl P.A."/>
            <person name="Mack B.M."/>
            <person name="Moore G."/>
            <person name="Beltz S.B."/>
        </authorList>
    </citation>
    <scope>NUCLEOTIDE SEQUENCE [LARGE SCALE GENOMIC DNA]</scope>
    <source>
        <strain evidence="2">Cflorida</strain>
    </source>
</reference>
<protein>
    <recommendedName>
        <fullName evidence="1">RNA polymerase sigma factor 70 region 4 type 2 domain-containing protein</fullName>
    </recommendedName>
</protein>
<keyword evidence="3" id="KW-1185">Reference proteome</keyword>
<feature type="domain" description="RNA polymerase sigma factor 70 region 4 type 2" evidence="1">
    <location>
        <begin position="15"/>
        <end position="56"/>
    </location>
</feature>
<gene>
    <name evidence="2" type="ORF">EPUL_004292</name>
</gene>
<dbReference type="GO" id="GO:0016987">
    <property type="term" value="F:sigma factor activity"/>
    <property type="evidence" value="ECO:0007669"/>
    <property type="project" value="InterPro"/>
</dbReference>
<evidence type="ECO:0000313" key="3">
    <source>
        <dbReference type="Proteomes" id="UP000237438"/>
    </source>
</evidence>
<proteinExistence type="predicted"/>
<dbReference type="InterPro" id="IPR009057">
    <property type="entry name" value="Homeodomain-like_sf"/>
</dbReference>
<comment type="caution">
    <text evidence="2">The sequence shown here is derived from an EMBL/GenBank/DDBJ whole genome shotgun (WGS) entry which is preliminary data.</text>
</comment>
<dbReference type="GO" id="GO:0006352">
    <property type="term" value="P:DNA-templated transcription initiation"/>
    <property type="evidence" value="ECO:0007669"/>
    <property type="project" value="InterPro"/>
</dbReference>